<dbReference type="AlphaFoldDB" id="A0A4X1T0B4"/>
<evidence type="ECO:0000313" key="1">
    <source>
        <dbReference type="Ensembl" id="ENSSSCP00070009089.1"/>
    </source>
</evidence>
<organism evidence="1 2">
    <name type="scientific">Sus scrofa</name>
    <name type="common">Pig</name>
    <dbReference type="NCBI Taxonomy" id="9823"/>
    <lineage>
        <taxon>Eukaryota</taxon>
        <taxon>Metazoa</taxon>
        <taxon>Chordata</taxon>
        <taxon>Craniata</taxon>
        <taxon>Vertebrata</taxon>
        <taxon>Euteleostomi</taxon>
        <taxon>Mammalia</taxon>
        <taxon>Eutheria</taxon>
        <taxon>Laurasiatheria</taxon>
        <taxon>Artiodactyla</taxon>
        <taxon>Suina</taxon>
        <taxon>Suidae</taxon>
        <taxon>Sus</taxon>
    </lineage>
</organism>
<sequence>MRCRRLALGLGFGLLVGVALCSLWLYVENVPPPVYIPYYLPCPEIFNMKLQYKGVKPFQPVAQSQYPQPKLLEPKGASQPPRPPCCQALRAPDAHVLVGTHRLRGHLRPASSSHLPATEPDHRAHGVCRGEVHPVRPALPGVGRALLHAGLPGALLHLYQ</sequence>
<protein>
    <submittedName>
        <fullName evidence="1">Globoside alpha-1,3-N-acetylgalactosaminyltransferase 1 (FORS blood group)</fullName>
    </submittedName>
</protein>
<proteinExistence type="predicted"/>
<dbReference type="Proteomes" id="UP000314985">
    <property type="component" value="Chromosome 1"/>
</dbReference>
<gene>
    <name evidence="1" type="primary">GBGT1</name>
</gene>
<dbReference type="Ensembl" id="ENSSSCT00070011042.1">
    <property type="protein sequence ID" value="ENSSSCP00070009089.1"/>
    <property type="gene ID" value="ENSSSCG00070005754.1"/>
</dbReference>
<reference evidence="1 2" key="1">
    <citation type="submission" date="2017-08" db="EMBL/GenBank/DDBJ databases">
        <title>USMARCv1.0.</title>
        <authorList>
            <person name="Hannum G.I."/>
            <person name="Koren S."/>
            <person name="Schroeder S.G."/>
            <person name="Chin S.C."/>
            <person name="Nonneman D.J."/>
            <person name="Becker S.A."/>
            <person name="Rosen B.D."/>
            <person name="Bickhart D.M."/>
            <person name="Putnam N.H."/>
            <person name="Green R.E."/>
            <person name="Tuggle C.K."/>
            <person name="Liu H."/>
            <person name="Rohrer G.A."/>
            <person name="Warr A."/>
            <person name="Hall R."/>
            <person name="Kim K."/>
            <person name="Hume D.A."/>
            <person name="Talbot R."/>
            <person name="Chow W."/>
            <person name="Howe K."/>
            <person name="Schwartz A.S."/>
            <person name="Watson M."/>
            <person name="Archibald A.L."/>
            <person name="Phillippy A.M."/>
            <person name="Smith T.P.L."/>
        </authorList>
    </citation>
    <scope>NUCLEOTIDE SEQUENCE [LARGE SCALE GENOMIC DNA]</scope>
</reference>
<name>A0A4X1T0B4_PIG</name>
<reference evidence="1" key="2">
    <citation type="submission" date="2025-08" db="UniProtKB">
        <authorList>
            <consortium name="Ensembl"/>
        </authorList>
    </citation>
    <scope>IDENTIFICATION</scope>
</reference>
<evidence type="ECO:0000313" key="2">
    <source>
        <dbReference type="Proteomes" id="UP000314985"/>
    </source>
</evidence>
<accession>A0A4X1T0B4</accession>